<accession>A0ABT2CMF5</accession>
<evidence type="ECO:0008006" key="8">
    <source>
        <dbReference type="Google" id="ProtNLM"/>
    </source>
</evidence>
<evidence type="ECO:0000256" key="1">
    <source>
        <dbReference type="ARBA" id="ARBA00022490"/>
    </source>
</evidence>
<dbReference type="InterPro" id="IPR013747">
    <property type="entry name" value="ACP_syn_III_C"/>
</dbReference>
<dbReference type="EMBL" id="JANUGQ010000024">
    <property type="protein sequence ID" value="MCS0638605.1"/>
    <property type="molecule type" value="Genomic_DNA"/>
</dbReference>
<feature type="domain" description="Beta-ketoacyl-[acyl-carrier-protein] synthase III C-terminal" evidence="4">
    <location>
        <begin position="255"/>
        <end position="344"/>
    </location>
</feature>
<protein>
    <recommendedName>
        <fullName evidence="8">3-oxoacyl-ACP synthase</fullName>
    </recommendedName>
</protein>
<evidence type="ECO:0000313" key="7">
    <source>
        <dbReference type="Proteomes" id="UP001431313"/>
    </source>
</evidence>
<dbReference type="PANTHER" id="PTHR34069">
    <property type="entry name" value="3-OXOACYL-[ACYL-CARRIER-PROTEIN] SYNTHASE 3"/>
    <property type="match status" value="1"/>
</dbReference>
<keyword evidence="1" id="KW-0963">Cytoplasm</keyword>
<dbReference type="InterPro" id="IPR013751">
    <property type="entry name" value="ACP_syn_III_N"/>
</dbReference>
<evidence type="ECO:0000256" key="2">
    <source>
        <dbReference type="ARBA" id="ARBA00022679"/>
    </source>
</evidence>
<keyword evidence="2" id="KW-0808">Transferase</keyword>
<dbReference type="Pfam" id="PF08541">
    <property type="entry name" value="ACP_syn_III_C"/>
    <property type="match status" value="1"/>
</dbReference>
<keyword evidence="3" id="KW-0012">Acyltransferase</keyword>
<evidence type="ECO:0000313" key="6">
    <source>
        <dbReference type="EMBL" id="MCS0638605.1"/>
    </source>
</evidence>
<evidence type="ECO:0000259" key="4">
    <source>
        <dbReference type="Pfam" id="PF08541"/>
    </source>
</evidence>
<dbReference type="Pfam" id="PF08545">
    <property type="entry name" value="ACP_syn_III"/>
    <property type="match status" value="1"/>
</dbReference>
<dbReference type="PANTHER" id="PTHR34069:SF3">
    <property type="entry name" value="ACYL-COA:ACYL-COA ALKYLTRANSFERASE"/>
    <property type="match status" value="1"/>
</dbReference>
<organism evidence="6 7">
    <name type="scientific">Streptomyces pyxinae</name>
    <dbReference type="NCBI Taxonomy" id="2970734"/>
    <lineage>
        <taxon>Bacteria</taxon>
        <taxon>Bacillati</taxon>
        <taxon>Actinomycetota</taxon>
        <taxon>Actinomycetes</taxon>
        <taxon>Kitasatosporales</taxon>
        <taxon>Streptomycetaceae</taxon>
        <taxon>Streptomyces</taxon>
    </lineage>
</organism>
<dbReference type="RefSeq" id="WP_258789905.1">
    <property type="nucleotide sequence ID" value="NZ_JANUGQ010000024.1"/>
</dbReference>
<sequence>MTPHPPAVAPALRCAAVRQVAVEVPAGRQTAEEVEEDVRRRNPGIRLMPGVLRQTYGLEERRVAPAGTLPSDLAATAARSALDQAGLGPGAVDLLIFASASEDMEEPATAHVVADKLGVTAPVFDVKNACNGLLNALEIANSFIGAGRYSRVLVTTGERSSLLSRLPVRDRDELALMMPVFTRGDLGAALLVEESGRPGLLGGSFVANSAGWRSVTAVNPYISLDLGGTARAVRFDSQALADSFAGMERHGLDALHALGHKSGDLDLVCVHQPSVPFTRTTLDALGVEQDKVVPVFPRYGDVATAALPLQLAEARRLGRLRPGDLVALFGLAGGASAGMLLLEWDPDSVPAGPPL</sequence>
<dbReference type="Gene3D" id="3.40.47.10">
    <property type="match status" value="2"/>
</dbReference>
<name>A0ABT2CMF5_9ACTN</name>
<proteinExistence type="predicted"/>
<comment type="caution">
    <text evidence="6">The sequence shown here is derived from an EMBL/GenBank/DDBJ whole genome shotgun (WGS) entry which is preliminary data.</text>
</comment>
<dbReference type="SUPFAM" id="SSF53901">
    <property type="entry name" value="Thiolase-like"/>
    <property type="match status" value="1"/>
</dbReference>
<gene>
    <name evidence="6" type="ORF">NX801_23700</name>
</gene>
<evidence type="ECO:0000256" key="3">
    <source>
        <dbReference type="ARBA" id="ARBA00023315"/>
    </source>
</evidence>
<feature type="domain" description="Beta-ketoacyl-[acyl-carrier-protein] synthase III N-terminal" evidence="5">
    <location>
        <begin position="124"/>
        <end position="201"/>
    </location>
</feature>
<evidence type="ECO:0000259" key="5">
    <source>
        <dbReference type="Pfam" id="PF08545"/>
    </source>
</evidence>
<dbReference type="Proteomes" id="UP001431313">
    <property type="component" value="Unassembled WGS sequence"/>
</dbReference>
<keyword evidence="7" id="KW-1185">Reference proteome</keyword>
<reference evidence="6" key="1">
    <citation type="submission" date="2022-08" db="EMBL/GenBank/DDBJ databases">
        <authorList>
            <person name="Somphong A."/>
            <person name="Phongsopitanun W."/>
        </authorList>
    </citation>
    <scope>NUCLEOTIDE SEQUENCE</scope>
    <source>
        <strain evidence="6">LP05-1</strain>
    </source>
</reference>
<dbReference type="InterPro" id="IPR016039">
    <property type="entry name" value="Thiolase-like"/>
</dbReference>